<comment type="caution">
    <text evidence="2">The sequence shown here is derived from an EMBL/GenBank/DDBJ whole genome shotgun (WGS) entry which is preliminary data.</text>
</comment>
<proteinExistence type="predicted"/>
<protein>
    <submittedName>
        <fullName evidence="2">Uncharacterized protein</fullName>
    </submittedName>
</protein>
<dbReference type="EMBL" id="LAZR01023240">
    <property type="protein sequence ID" value="KKL79185.1"/>
    <property type="molecule type" value="Genomic_DNA"/>
</dbReference>
<organism evidence="2">
    <name type="scientific">marine sediment metagenome</name>
    <dbReference type="NCBI Taxonomy" id="412755"/>
    <lineage>
        <taxon>unclassified sequences</taxon>
        <taxon>metagenomes</taxon>
        <taxon>ecological metagenomes</taxon>
    </lineage>
</organism>
<accession>A0A0F9HBV7</accession>
<sequence length="66" mass="7603">QSEEREAARHSLIPWPDWDALPHDERAALIAYHRICVYIELQKAEVSARHSEKQAKKARRGARAKG</sequence>
<reference evidence="2" key="1">
    <citation type="journal article" date="2015" name="Nature">
        <title>Complex archaea that bridge the gap between prokaryotes and eukaryotes.</title>
        <authorList>
            <person name="Spang A."/>
            <person name="Saw J.H."/>
            <person name="Jorgensen S.L."/>
            <person name="Zaremba-Niedzwiedzka K."/>
            <person name="Martijn J."/>
            <person name="Lind A.E."/>
            <person name="van Eijk R."/>
            <person name="Schleper C."/>
            <person name="Guy L."/>
            <person name="Ettema T.J."/>
        </authorList>
    </citation>
    <scope>NUCLEOTIDE SEQUENCE</scope>
</reference>
<feature type="compositionally biased region" description="Basic residues" evidence="1">
    <location>
        <begin position="56"/>
        <end position="66"/>
    </location>
</feature>
<dbReference type="AlphaFoldDB" id="A0A0F9HBV7"/>
<evidence type="ECO:0000313" key="2">
    <source>
        <dbReference type="EMBL" id="KKL79185.1"/>
    </source>
</evidence>
<feature type="compositionally biased region" description="Basic and acidic residues" evidence="1">
    <location>
        <begin position="46"/>
        <end position="55"/>
    </location>
</feature>
<evidence type="ECO:0000256" key="1">
    <source>
        <dbReference type="SAM" id="MobiDB-lite"/>
    </source>
</evidence>
<feature type="non-terminal residue" evidence="2">
    <location>
        <position position="1"/>
    </location>
</feature>
<name>A0A0F9HBV7_9ZZZZ</name>
<feature type="region of interest" description="Disordered" evidence="1">
    <location>
        <begin position="46"/>
        <end position="66"/>
    </location>
</feature>
<gene>
    <name evidence="2" type="ORF">LCGC14_2017380</name>
</gene>